<protein>
    <submittedName>
        <fullName evidence="6">Protein TolA</fullName>
    </submittedName>
</protein>
<dbReference type="NCBIfam" id="TIGR01352">
    <property type="entry name" value="tonB_Cterm"/>
    <property type="match status" value="1"/>
</dbReference>
<dbReference type="Pfam" id="PF13103">
    <property type="entry name" value="TonB_2"/>
    <property type="match status" value="1"/>
</dbReference>
<dbReference type="AlphaFoldDB" id="A0A2G6PFV0"/>
<dbReference type="InterPro" id="IPR006260">
    <property type="entry name" value="TonB/TolA_C"/>
</dbReference>
<proteinExistence type="predicted"/>
<organism evidence="6 7">
    <name type="scientific">Candidatus Contendibacter odensensis</name>
    <dbReference type="NCBI Taxonomy" id="1400860"/>
    <lineage>
        <taxon>Bacteria</taxon>
        <taxon>Pseudomonadati</taxon>
        <taxon>Pseudomonadota</taxon>
        <taxon>Gammaproteobacteria</taxon>
        <taxon>Candidatus Competibacteraceae</taxon>
        <taxon>Candidatus Contendibacter</taxon>
    </lineage>
</organism>
<gene>
    <name evidence="6" type="primary">tolA</name>
    <name evidence="6" type="ORF">CSA09_03380</name>
</gene>
<comment type="subcellular location">
    <subcellularLocation>
        <location evidence="1">Membrane</location>
        <topology evidence="1">Single-pass membrane protein</topology>
    </subcellularLocation>
</comment>
<evidence type="ECO:0000256" key="1">
    <source>
        <dbReference type="ARBA" id="ARBA00004167"/>
    </source>
</evidence>
<comment type="caution">
    <text evidence="6">The sequence shown here is derived from an EMBL/GenBank/DDBJ whole genome shotgun (WGS) entry which is preliminary data.</text>
</comment>
<feature type="compositionally biased region" description="Basic and acidic residues" evidence="5">
    <location>
        <begin position="198"/>
        <end position="236"/>
    </location>
</feature>
<dbReference type="GO" id="GO:0016020">
    <property type="term" value="C:membrane"/>
    <property type="evidence" value="ECO:0007669"/>
    <property type="project" value="UniProtKB-SubCell"/>
</dbReference>
<reference evidence="6 7" key="1">
    <citation type="submission" date="2017-10" db="EMBL/GenBank/DDBJ databases">
        <title>Novel microbial diversity and functional potential in the marine mammal oral microbiome.</title>
        <authorList>
            <person name="Dudek N.K."/>
            <person name="Sun C.L."/>
            <person name="Burstein D."/>
            <person name="Kantor R.S."/>
            <person name="Aliaga Goltsman D.S."/>
            <person name="Bik E.M."/>
            <person name="Thomas B.C."/>
            <person name="Banfield J.F."/>
            <person name="Relman D.A."/>
        </authorList>
    </citation>
    <scope>NUCLEOTIDE SEQUENCE [LARGE SCALE GENOMIC DNA]</scope>
    <source>
        <strain evidence="6">DOLJORAL78_50_517</strain>
    </source>
</reference>
<evidence type="ECO:0000313" key="7">
    <source>
        <dbReference type="Proteomes" id="UP000229278"/>
    </source>
</evidence>
<feature type="compositionally biased region" description="Basic residues" evidence="5">
    <location>
        <begin position="49"/>
        <end position="58"/>
    </location>
</feature>
<dbReference type="SUPFAM" id="SSF74653">
    <property type="entry name" value="TolA/TonB C-terminal domain"/>
    <property type="match status" value="1"/>
</dbReference>
<dbReference type="EMBL" id="PDTV01000007">
    <property type="protein sequence ID" value="PIE83120.1"/>
    <property type="molecule type" value="Genomic_DNA"/>
</dbReference>
<dbReference type="InterPro" id="IPR014161">
    <property type="entry name" value="Tol-Pal_TolA"/>
</dbReference>
<evidence type="ECO:0000256" key="5">
    <source>
        <dbReference type="SAM" id="MobiDB-lite"/>
    </source>
</evidence>
<evidence type="ECO:0000313" key="6">
    <source>
        <dbReference type="EMBL" id="PIE83120.1"/>
    </source>
</evidence>
<dbReference type="NCBIfam" id="TIGR02794">
    <property type="entry name" value="tolA_full"/>
    <property type="match status" value="1"/>
</dbReference>
<sequence length="346" mass="38508">MIFIQQSQSSLMLLLLKLLTSLQSVPKLLVWQKLNAVASRKKLSDRQNWHKQHVRRNWNARNSSVDRNKQSLKRLKKSVRLRRQPNARPRLQPSVGLRRNVRPKHGVRLKNRSVKQQLMRVDSRNCVWLKKLNARQQRPNAAARAAKRKAAAAAKRAAARAAKRKAAAAAKRAAARAAKRKAAAEAKRAAARAAKRKAAAEAKRRAAAEAKRKAAAEAKRKAAAEAKRKAAAEAKRKAEQERALQVARRLARRFAVSQIKPYVKRRWAVPPGSHGGLSCELLISVSRSGAVTGVKIARSSGNRLFDNSAVTAVRNASPLPMPGDDYQAKYISQQSLRIKFSPRDAY</sequence>
<feature type="region of interest" description="Disordered" evidence="5">
    <location>
        <begin position="179"/>
        <end position="236"/>
    </location>
</feature>
<dbReference type="GO" id="GO:0043213">
    <property type="term" value="P:bacteriocin transport"/>
    <property type="evidence" value="ECO:0007669"/>
    <property type="project" value="InterPro"/>
</dbReference>
<keyword evidence="4" id="KW-0472">Membrane</keyword>
<keyword evidence="2" id="KW-0812">Transmembrane</keyword>
<evidence type="ECO:0000256" key="2">
    <source>
        <dbReference type="ARBA" id="ARBA00022692"/>
    </source>
</evidence>
<keyword evidence="3" id="KW-1133">Transmembrane helix</keyword>
<evidence type="ECO:0000256" key="4">
    <source>
        <dbReference type="ARBA" id="ARBA00023136"/>
    </source>
</evidence>
<dbReference type="Proteomes" id="UP000229278">
    <property type="component" value="Unassembled WGS sequence"/>
</dbReference>
<name>A0A2G6PFV0_9GAMM</name>
<evidence type="ECO:0000256" key="3">
    <source>
        <dbReference type="ARBA" id="ARBA00022989"/>
    </source>
</evidence>
<feature type="region of interest" description="Disordered" evidence="5">
    <location>
        <begin position="42"/>
        <end position="73"/>
    </location>
</feature>
<dbReference type="Gene3D" id="3.30.1150.10">
    <property type="match status" value="1"/>
</dbReference>
<accession>A0A2G6PFV0</accession>
<dbReference type="GO" id="GO:0019534">
    <property type="term" value="F:toxin transmembrane transporter activity"/>
    <property type="evidence" value="ECO:0007669"/>
    <property type="project" value="InterPro"/>
</dbReference>